<dbReference type="Pfam" id="PF13302">
    <property type="entry name" value="Acetyltransf_3"/>
    <property type="match status" value="1"/>
</dbReference>
<dbReference type="InterPro" id="IPR016181">
    <property type="entry name" value="Acyl_CoA_acyltransferase"/>
</dbReference>
<reference evidence="2 3" key="1">
    <citation type="journal article" date="2022" name="Int. J. Syst. Evol. Microbiol.">
        <title>Apilactobacillus apisilvae sp. nov., Nicolia spurrieriana gen. nov. sp. nov., Bombilactobacillus folatiphilus sp. nov. and Bombilactobacillus thymidiniphilus sp. nov., four new lactic acid bacterial isolates from stingless bees Tetragonula carbonaria and Austroplebeia australis.</title>
        <authorList>
            <person name="Oliphant S.A."/>
            <person name="Watson-Haigh N.S."/>
            <person name="Sumby K.M."/>
            <person name="Gardner J."/>
            <person name="Groom S."/>
            <person name="Jiranek V."/>
        </authorList>
    </citation>
    <scope>NUCLEOTIDE SEQUENCE [LARGE SCALE GENOMIC DNA]</scope>
    <source>
        <strain evidence="2 3">SG5_A10</strain>
    </source>
</reference>
<dbReference type="Proteomes" id="UP000831859">
    <property type="component" value="Chromosome"/>
</dbReference>
<dbReference type="InterPro" id="IPR000182">
    <property type="entry name" value="GNAT_dom"/>
</dbReference>
<accession>A0ABY4PHN3</accession>
<feature type="domain" description="N-acetyltransferase" evidence="1">
    <location>
        <begin position="22"/>
        <end position="177"/>
    </location>
</feature>
<evidence type="ECO:0000313" key="2">
    <source>
        <dbReference type="EMBL" id="UQS84927.1"/>
    </source>
</evidence>
<evidence type="ECO:0000259" key="1">
    <source>
        <dbReference type="PROSITE" id="PS51186"/>
    </source>
</evidence>
<sequence length="189" mass="21870">MFPCKIDDEIELSLPDIDHDAKALFNLIDQDRNRIMKWLPWVKHMQTVKDEQIFLSNSLIDYQNNKSLIVVIKYHGDIAGTISFNGFDENRHTADIGYWLGKDFTGYGIIHRCVIGMLDIGFNHYDLNKIIINAAVENNASNNVAKKCNFHLDGVLRENELLLDGFHDENTWSLLLKEKIHNDFHSNKI</sequence>
<dbReference type="PANTHER" id="PTHR43441">
    <property type="entry name" value="RIBOSOMAL-PROTEIN-SERINE ACETYLTRANSFERASE"/>
    <property type="match status" value="1"/>
</dbReference>
<proteinExistence type="predicted"/>
<protein>
    <submittedName>
        <fullName evidence="2">GNAT family N-acetyltransferase</fullName>
    </submittedName>
</protein>
<evidence type="ECO:0000313" key="3">
    <source>
        <dbReference type="Proteomes" id="UP000831859"/>
    </source>
</evidence>
<dbReference type="InterPro" id="IPR051908">
    <property type="entry name" value="Ribosomal_N-acetyltransferase"/>
</dbReference>
<dbReference type="PROSITE" id="PS51186">
    <property type="entry name" value="GNAT"/>
    <property type="match status" value="1"/>
</dbReference>
<dbReference type="PANTHER" id="PTHR43441:SF11">
    <property type="entry name" value="RIBOSOMAL-PROTEIN-SERINE ACETYLTRANSFERASE"/>
    <property type="match status" value="1"/>
</dbReference>
<dbReference type="RefSeq" id="WP_249510907.1">
    <property type="nucleotide sequence ID" value="NZ_CP093362.1"/>
</dbReference>
<gene>
    <name evidence="2" type="ORF">MOO46_06700</name>
</gene>
<keyword evidence="3" id="KW-1185">Reference proteome</keyword>
<dbReference type="SUPFAM" id="SSF55729">
    <property type="entry name" value="Acyl-CoA N-acyltransferases (Nat)"/>
    <property type="match status" value="1"/>
</dbReference>
<name>A0ABY4PHN3_9LACO</name>
<dbReference type="EMBL" id="CP093362">
    <property type="protein sequence ID" value="UQS84927.1"/>
    <property type="molecule type" value="Genomic_DNA"/>
</dbReference>
<organism evidence="2 3">
    <name type="scientific">Apilactobacillus apisilvae</name>
    <dbReference type="NCBI Taxonomy" id="2923364"/>
    <lineage>
        <taxon>Bacteria</taxon>
        <taxon>Bacillati</taxon>
        <taxon>Bacillota</taxon>
        <taxon>Bacilli</taxon>
        <taxon>Lactobacillales</taxon>
        <taxon>Lactobacillaceae</taxon>
        <taxon>Apilactobacillus</taxon>
    </lineage>
</organism>
<dbReference type="Gene3D" id="3.40.630.30">
    <property type="match status" value="1"/>
</dbReference>